<dbReference type="Proteomes" id="UP001341840">
    <property type="component" value="Unassembled WGS sequence"/>
</dbReference>
<comment type="caution">
    <text evidence="1">The sequence shown here is derived from an EMBL/GenBank/DDBJ whole genome shotgun (WGS) entry which is preliminary data.</text>
</comment>
<name>A0ABU6UX54_9FABA</name>
<protein>
    <submittedName>
        <fullName evidence="1">Uncharacterized protein</fullName>
    </submittedName>
</protein>
<dbReference type="EMBL" id="JASCZI010123872">
    <property type="protein sequence ID" value="MED6165668.1"/>
    <property type="molecule type" value="Genomic_DNA"/>
</dbReference>
<sequence length="66" mass="7295">GSYWGRKNSAERVSPVVGSIIADADDDVTMPTATQTDGRSWCVVPKMSPVVRRMRDSADAEKWPKE</sequence>
<keyword evidence="2" id="KW-1185">Reference proteome</keyword>
<evidence type="ECO:0000313" key="2">
    <source>
        <dbReference type="Proteomes" id="UP001341840"/>
    </source>
</evidence>
<reference evidence="1 2" key="1">
    <citation type="journal article" date="2023" name="Plants (Basel)">
        <title>Bridging the Gap: Combining Genomics and Transcriptomics Approaches to Understand Stylosanthes scabra, an Orphan Legume from the Brazilian Caatinga.</title>
        <authorList>
            <person name="Ferreira-Neto J.R.C."/>
            <person name="da Silva M.D."/>
            <person name="Binneck E."/>
            <person name="de Melo N.F."/>
            <person name="da Silva R.H."/>
            <person name="de Melo A.L.T.M."/>
            <person name="Pandolfi V."/>
            <person name="Bustamante F.O."/>
            <person name="Brasileiro-Vidal A.C."/>
            <person name="Benko-Iseppon A.M."/>
        </authorList>
    </citation>
    <scope>NUCLEOTIDE SEQUENCE [LARGE SCALE GENOMIC DNA]</scope>
    <source>
        <tissue evidence="1">Leaves</tissue>
    </source>
</reference>
<gene>
    <name evidence="1" type="ORF">PIB30_101861</name>
</gene>
<reference evidence="1" key="2">
    <citation type="submission" date="2023-01" db="EMBL/GenBank/DDBJ databases">
        <authorList>
            <person name="Ferreira-Neto J.R.C."/>
            <person name="Da Silva M.D."/>
            <person name="Binneck E."/>
            <person name="De Melo N.F."/>
            <person name="Da Silva R.H."/>
            <person name="De Melo A.L.T.M."/>
            <person name="Pandolfi V."/>
            <person name="Bustamante F.O."/>
            <person name="Brasileiro-Vidal A.C."/>
            <person name="Benko-Iseppon A.M."/>
        </authorList>
    </citation>
    <scope>NUCLEOTIDE SEQUENCE</scope>
    <source>
        <tissue evidence="1">Leaves</tissue>
    </source>
</reference>
<organism evidence="1 2">
    <name type="scientific">Stylosanthes scabra</name>
    <dbReference type="NCBI Taxonomy" id="79078"/>
    <lineage>
        <taxon>Eukaryota</taxon>
        <taxon>Viridiplantae</taxon>
        <taxon>Streptophyta</taxon>
        <taxon>Embryophyta</taxon>
        <taxon>Tracheophyta</taxon>
        <taxon>Spermatophyta</taxon>
        <taxon>Magnoliopsida</taxon>
        <taxon>eudicotyledons</taxon>
        <taxon>Gunneridae</taxon>
        <taxon>Pentapetalae</taxon>
        <taxon>rosids</taxon>
        <taxon>fabids</taxon>
        <taxon>Fabales</taxon>
        <taxon>Fabaceae</taxon>
        <taxon>Papilionoideae</taxon>
        <taxon>50 kb inversion clade</taxon>
        <taxon>dalbergioids sensu lato</taxon>
        <taxon>Dalbergieae</taxon>
        <taxon>Pterocarpus clade</taxon>
        <taxon>Stylosanthes</taxon>
    </lineage>
</organism>
<feature type="non-terminal residue" evidence="1">
    <location>
        <position position="1"/>
    </location>
</feature>
<proteinExistence type="predicted"/>
<evidence type="ECO:0000313" key="1">
    <source>
        <dbReference type="EMBL" id="MED6165669.1"/>
    </source>
</evidence>
<dbReference type="EMBL" id="JASCZI010123872">
    <property type="protein sequence ID" value="MED6165669.1"/>
    <property type="molecule type" value="Genomic_DNA"/>
</dbReference>
<accession>A0ABU6UX54</accession>